<protein>
    <submittedName>
        <fullName evidence="1">Uncharacterized protein</fullName>
    </submittedName>
</protein>
<name>A0A0E9XN66_ANGAN</name>
<sequence length="49" mass="5350">MCPGLRSGKDTPHNALRLHVVIAANRIVCHCCTDDTALLWCITGCHPVH</sequence>
<reference evidence="1" key="2">
    <citation type="journal article" date="2015" name="Fish Shellfish Immunol.">
        <title>Early steps in the European eel (Anguilla anguilla)-Vibrio vulnificus interaction in the gills: Role of the RtxA13 toxin.</title>
        <authorList>
            <person name="Callol A."/>
            <person name="Pajuelo D."/>
            <person name="Ebbesson L."/>
            <person name="Teles M."/>
            <person name="MacKenzie S."/>
            <person name="Amaro C."/>
        </authorList>
    </citation>
    <scope>NUCLEOTIDE SEQUENCE</scope>
</reference>
<evidence type="ECO:0000313" key="1">
    <source>
        <dbReference type="EMBL" id="JAI03842.1"/>
    </source>
</evidence>
<reference evidence="1" key="1">
    <citation type="submission" date="2014-11" db="EMBL/GenBank/DDBJ databases">
        <authorList>
            <person name="Amaro Gonzalez C."/>
        </authorList>
    </citation>
    <scope>NUCLEOTIDE SEQUENCE</scope>
</reference>
<dbReference type="EMBL" id="GBXM01004736">
    <property type="protein sequence ID" value="JAI03842.1"/>
    <property type="molecule type" value="Transcribed_RNA"/>
</dbReference>
<proteinExistence type="predicted"/>
<organism evidence="1">
    <name type="scientific">Anguilla anguilla</name>
    <name type="common">European freshwater eel</name>
    <name type="synonym">Muraena anguilla</name>
    <dbReference type="NCBI Taxonomy" id="7936"/>
    <lineage>
        <taxon>Eukaryota</taxon>
        <taxon>Metazoa</taxon>
        <taxon>Chordata</taxon>
        <taxon>Craniata</taxon>
        <taxon>Vertebrata</taxon>
        <taxon>Euteleostomi</taxon>
        <taxon>Actinopterygii</taxon>
        <taxon>Neopterygii</taxon>
        <taxon>Teleostei</taxon>
        <taxon>Anguilliformes</taxon>
        <taxon>Anguillidae</taxon>
        <taxon>Anguilla</taxon>
    </lineage>
</organism>
<dbReference type="AlphaFoldDB" id="A0A0E9XN66"/>
<accession>A0A0E9XN66</accession>